<keyword evidence="3" id="KW-1185">Reference proteome</keyword>
<protein>
    <submittedName>
        <fullName evidence="2">Rhodanese-like domain-containing protein</fullName>
    </submittedName>
</protein>
<dbReference type="PROSITE" id="PS50206">
    <property type="entry name" value="RHODANESE_3"/>
    <property type="match status" value="1"/>
</dbReference>
<dbReference type="Proteomes" id="UP001218246">
    <property type="component" value="Unassembled WGS sequence"/>
</dbReference>
<feature type="domain" description="Rhodanese" evidence="1">
    <location>
        <begin position="39"/>
        <end position="119"/>
    </location>
</feature>
<dbReference type="RefSeq" id="WP_124563107.1">
    <property type="nucleotide sequence ID" value="NZ_JARRRY010000005.1"/>
</dbReference>
<proteinExistence type="predicted"/>
<comment type="caution">
    <text evidence="2">The sequence shown here is derived from an EMBL/GenBank/DDBJ whole genome shotgun (WGS) entry which is preliminary data.</text>
</comment>
<dbReference type="PANTHER" id="PTHR43031">
    <property type="entry name" value="FAD-DEPENDENT OXIDOREDUCTASE"/>
    <property type="match status" value="1"/>
</dbReference>
<sequence length="119" mass="13540">MDYLIYGIFALIIFFLVHGMLPTKGIKQISTLDLKQQLNHRNKQYIDVRTPGEFKVNSIRGFQNIPLQQLPNKLDGLSKEKEIIVICQSGMRSSKACRLLKKQGFQNITNVKGGMSAWS</sequence>
<dbReference type="Gene3D" id="3.40.250.10">
    <property type="entry name" value="Rhodanese-like domain"/>
    <property type="match status" value="1"/>
</dbReference>
<evidence type="ECO:0000313" key="3">
    <source>
        <dbReference type="Proteomes" id="UP001218246"/>
    </source>
</evidence>
<dbReference type="SMART" id="SM00450">
    <property type="entry name" value="RHOD"/>
    <property type="match status" value="1"/>
</dbReference>
<name>A0ABT6H5P2_9BACI</name>
<dbReference type="CDD" id="cd00158">
    <property type="entry name" value="RHOD"/>
    <property type="match status" value="1"/>
</dbReference>
<gene>
    <name evidence="2" type="ORF">P6P90_08635</name>
</gene>
<evidence type="ECO:0000259" key="1">
    <source>
        <dbReference type="PROSITE" id="PS50206"/>
    </source>
</evidence>
<evidence type="ECO:0000313" key="2">
    <source>
        <dbReference type="EMBL" id="MDG5754039.1"/>
    </source>
</evidence>
<dbReference type="InterPro" id="IPR050229">
    <property type="entry name" value="GlpE_sulfurtransferase"/>
</dbReference>
<dbReference type="EMBL" id="JARULN010000006">
    <property type="protein sequence ID" value="MDG5754039.1"/>
    <property type="molecule type" value="Genomic_DNA"/>
</dbReference>
<dbReference type="PANTHER" id="PTHR43031:SF17">
    <property type="entry name" value="SULFURTRANSFERASE YTWF-RELATED"/>
    <property type="match status" value="1"/>
</dbReference>
<dbReference type="Pfam" id="PF00581">
    <property type="entry name" value="Rhodanese"/>
    <property type="match status" value="1"/>
</dbReference>
<dbReference type="SUPFAM" id="SSF52821">
    <property type="entry name" value="Rhodanese/Cell cycle control phosphatase"/>
    <property type="match status" value="1"/>
</dbReference>
<dbReference type="InterPro" id="IPR036873">
    <property type="entry name" value="Rhodanese-like_dom_sf"/>
</dbReference>
<accession>A0ABT6H5P2</accession>
<reference evidence="2 3" key="1">
    <citation type="submission" date="2023-04" db="EMBL/GenBank/DDBJ databases">
        <title>Ectobacillus antri isolated from activated sludge.</title>
        <authorList>
            <person name="Yan P."/>
            <person name="Liu X."/>
        </authorList>
    </citation>
    <scope>NUCLEOTIDE SEQUENCE [LARGE SCALE GENOMIC DNA]</scope>
    <source>
        <strain evidence="2 3">C18H</strain>
    </source>
</reference>
<dbReference type="InterPro" id="IPR001763">
    <property type="entry name" value="Rhodanese-like_dom"/>
</dbReference>
<organism evidence="2 3">
    <name type="scientific">Ectobacillus antri</name>
    <dbReference type="NCBI Taxonomy" id="2486280"/>
    <lineage>
        <taxon>Bacteria</taxon>
        <taxon>Bacillati</taxon>
        <taxon>Bacillota</taxon>
        <taxon>Bacilli</taxon>
        <taxon>Bacillales</taxon>
        <taxon>Bacillaceae</taxon>
        <taxon>Ectobacillus</taxon>
    </lineage>
</organism>